<comment type="subcellular location">
    <subcellularLocation>
        <location evidence="5">Cytoplasm</location>
    </subcellularLocation>
    <subcellularLocation>
        <location evidence="1">Membrane</location>
    </subcellularLocation>
</comment>
<gene>
    <name evidence="5" type="primary">kdsB</name>
    <name evidence="6" type="ORF">ADH67_00990</name>
</gene>
<comment type="function">
    <text evidence="5">Activates KDO (a required 8-carbon sugar) for incorporation into bacterial lipopolysaccharide in Gram-negative bacteria.</text>
</comment>
<dbReference type="Gene3D" id="3.90.550.10">
    <property type="entry name" value="Spore Coat Polysaccharide Biosynthesis Protein SpsA, Chain A"/>
    <property type="match status" value="1"/>
</dbReference>
<dbReference type="GO" id="GO:0009103">
    <property type="term" value="P:lipopolysaccharide biosynthetic process"/>
    <property type="evidence" value="ECO:0007669"/>
    <property type="project" value="UniProtKB-UniRule"/>
</dbReference>
<accession>A0A227KQU6</accession>
<dbReference type="PANTHER" id="PTHR42866">
    <property type="entry name" value="3-DEOXY-MANNO-OCTULOSONATE CYTIDYLYLTRANSFERASE"/>
    <property type="match status" value="1"/>
</dbReference>
<keyword evidence="7" id="KW-1185">Reference proteome</keyword>
<comment type="catalytic activity">
    <reaction evidence="5">
        <text>3-deoxy-alpha-D-manno-oct-2-ulosonate + CTP = CMP-3-deoxy-beta-D-manno-octulosonate + diphosphate</text>
        <dbReference type="Rhea" id="RHEA:23448"/>
        <dbReference type="ChEBI" id="CHEBI:33019"/>
        <dbReference type="ChEBI" id="CHEBI:37563"/>
        <dbReference type="ChEBI" id="CHEBI:85986"/>
        <dbReference type="ChEBI" id="CHEBI:85987"/>
        <dbReference type="EC" id="2.7.7.38"/>
    </reaction>
</comment>
<dbReference type="FunFam" id="3.90.550.10:FF:000011">
    <property type="entry name" value="3-deoxy-manno-octulosonate cytidylyltransferase"/>
    <property type="match status" value="1"/>
</dbReference>
<organism evidence="6 7">
    <name type="scientific">Turicimonas muris</name>
    <dbReference type="NCBI Taxonomy" id="1796652"/>
    <lineage>
        <taxon>Bacteria</taxon>
        <taxon>Pseudomonadati</taxon>
        <taxon>Pseudomonadota</taxon>
        <taxon>Betaproteobacteria</taxon>
        <taxon>Burkholderiales</taxon>
        <taxon>Sutterellaceae</taxon>
        <taxon>Turicimonas</taxon>
    </lineage>
</organism>
<dbReference type="GeneID" id="78363098"/>
<dbReference type="GO" id="GO:0033468">
    <property type="term" value="P:CMP-keto-3-deoxy-D-manno-octulosonic acid biosynthetic process"/>
    <property type="evidence" value="ECO:0007669"/>
    <property type="project" value="UniProtKB-UniRule"/>
</dbReference>
<evidence type="ECO:0000313" key="7">
    <source>
        <dbReference type="Proteomes" id="UP000214610"/>
    </source>
</evidence>
<dbReference type="GO" id="GO:0008690">
    <property type="term" value="F:3-deoxy-manno-octulosonate cytidylyltransferase activity"/>
    <property type="evidence" value="ECO:0007669"/>
    <property type="project" value="UniProtKB-UniRule"/>
</dbReference>
<sequence length="252" mass="28194">MSFTVIIPARLASTRLPNKPLALIDGIPMIVRVAQQAAKSAASRVIVACDDPTVQKACEEHGIEAQLTSKDCACGTDRLSEVVNKLNLDENEIIVNVQGDEPLIPVDIINLVAEILKKDSGLAMGTAAIRIRDAEEFFNPNVVKVELNKRNEALIFSRAPIPWNRDLFAKSKESIPEDLGLRHVGIYSYRASFLKQYPHLSKSPLETFESLEQLRALWHGYKIGVEIFNREIPPGVDTFEDLERVRLYFGKK</sequence>
<dbReference type="InterPro" id="IPR003329">
    <property type="entry name" value="Cytidylyl_trans"/>
</dbReference>
<name>A0A227KQU6_9BURK</name>
<dbReference type="AlphaFoldDB" id="A0A227KQU6"/>
<keyword evidence="5" id="KW-0963">Cytoplasm</keyword>
<evidence type="ECO:0000313" key="6">
    <source>
        <dbReference type="EMBL" id="OXE50910.1"/>
    </source>
</evidence>
<keyword evidence="4 5" id="KW-0448">Lipopolysaccharide biosynthesis</keyword>
<dbReference type="PANTHER" id="PTHR42866:SF2">
    <property type="entry name" value="3-DEOXY-MANNO-OCTULOSONATE CYTIDYLYLTRANSFERASE, MITOCHONDRIAL"/>
    <property type="match status" value="1"/>
</dbReference>
<dbReference type="Proteomes" id="UP000214610">
    <property type="component" value="Unassembled WGS sequence"/>
</dbReference>
<comment type="pathway">
    <text evidence="5">Nucleotide-sugar biosynthesis; CMP-3-deoxy-D-manno-octulosonate biosynthesis; CMP-3-deoxy-D-manno-octulosonate from 3-deoxy-D-manno-octulosonate and CTP: step 1/1.</text>
</comment>
<dbReference type="Pfam" id="PF02348">
    <property type="entry name" value="CTP_transf_3"/>
    <property type="match status" value="1"/>
</dbReference>
<reference evidence="7" key="1">
    <citation type="submission" date="2017-05" db="EMBL/GenBank/DDBJ databases">
        <title>Improved OligoMM genomes.</title>
        <authorList>
            <person name="Garzetti D."/>
        </authorList>
    </citation>
    <scope>NUCLEOTIDE SEQUENCE [LARGE SCALE GENOMIC DNA]</scope>
    <source>
        <strain evidence="7">YL45</strain>
    </source>
</reference>
<comment type="caution">
    <text evidence="6">The sequence shown here is derived from an EMBL/GenBank/DDBJ whole genome shotgun (WGS) entry which is preliminary data.</text>
</comment>
<dbReference type="NCBIfam" id="NF003952">
    <property type="entry name" value="PRK05450.1-5"/>
    <property type="match status" value="1"/>
</dbReference>
<keyword evidence="3 5" id="KW-0548">Nucleotidyltransferase</keyword>
<dbReference type="GO" id="GO:0005829">
    <property type="term" value="C:cytosol"/>
    <property type="evidence" value="ECO:0007669"/>
    <property type="project" value="TreeGrafter"/>
</dbReference>
<dbReference type="EC" id="2.7.7.38" evidence="5"/>
<protein>
    <recommendedName>
        <fullName evidence="5">3-deoxy-manno-octulosonate cytidylyltransferase</fullName>
        <ecNumber evidence="5">2.7.7.38</ecNumber>
    </recommendedName>
    <alternativeName>
        <fullName evidence="5">CMP-2-keto-3-deoxyoctulosonic acid synthase</fullName>
        <shortName evidence="5">CKS</shortName>
        <shortName evidence="5">CMP-KDO synthase</shortName>
    </alternativeName>
</protein>
<dbReference type="NCBIfam" id="TIGR00466">
    <property type="entry name" value="kdsB"/>
    <property type="match status" value="1"/>
</dbReference>
<comment type="similarity">
    <text evidence="5">Belongs to the KdsB family.</text>
</comment>
<dbReference type="InterPro" id="IPR029044">
    <property type="entry name" value="Nucleotide-diphossugar_trans"/>
</dbReference>
<evidence type="ECO:0000256" key="1">
    <source>
        <dbReference type="ARBA" id="ARBA00004370"/>
    </source>
</evidence>
<dbReference type="GO" id="GO:0016020">
    <property type="term" value="C:membrane"/>
    <property type="evidence" value="ECO:0007669"/>
    <property type="project" value="UniProtKB-SubCell"/>
</dbReference>
<evidence type="ECO:0000256" key="2">
    <source>
        <dbReference type="ARBA" id="ARBA00022679"/>
    </source>
</evidence>
<keyword evidence="2 5" id="KW-0808">Transferase</keyword>
<dbReference type="SUPFAM" id="SSF53448">
    <property type="entry name" value="Nucleotide-diphospho-sugar transferases"/>
    <property type="match status" value="1"/>
</dbReference>
<evidence type="ECO:0000256" key="5">
    <source>
        <dbReference type="HAMAP-Rule" id="MF_00057"/>
    </source>
</evidence>
<proteinExistence type="inferred from homology"/>
<evidence type="ECO:0000256" key="4">
    <source>
        <dbReference type="ARBA" id="ARBA00022985"/>
    </source>
</evidence>
<evidence type="ECO:0000256" key="3">
    <source>
        <dbReference type="ARBA" id="ARBA00022695"/>
    </source>
</evidence>
<dbReference type="HAMAP" id="MF_00057">
    <property type="entry name" value="KdsB"/>
    <property type="match status" value="1"/>
</dbReference>
<dbReference type="RefSeq" id="WP_066590825.1">
    <property type="nucleotide sequence ID" value="NZ_CAJTBZ010000023.1"/>
</dbReference>
<dbReference type="EMBL" id="NHMP01000001">
    <property type="protein sequence ID" value="OXE50910.1"/>
    <property type="molecule type" value="Genomic_DNA"/>
</dbReference>
<dbReference type="UniPathway" id="UPA00358">
    <property type="reaction ID" value="UER00476"/>
</dbReference>
<dbReference type="NCBIfam" id="NF009905">
    <property type="entry name" value="PRK13368.1"/>
    <property type="match status" value="1"/>
</dbReference>
<dbReference type="InterPro" id="IPR004528">
    <property type="entry name" value="KdsB"/>
</dbReference>
<dbReference type="CDD" id="cd02517">
    <property type="entry name" value="CMP-KDO-Synthetase"/>
    <property type="match status" value="1"/>
</dbReference>